<dbReference type="Pfam" id="PF00027">
    <property type="entry name" value="cNMP_binding"/>
    <property type="match status" value="1"/>
</dbReference>
<proteinExistence type="predicted"/>
<comment type="caution">
    <text evidence="2">The sequence shown here is derived from an EMBL/GenBank/DDBJ whole genome shotgun (WGS) entry which is preliminary data.</text>
</comment>
<protein>
    <submittedName>
        <fullName evidence="2">Crp/Fnr family transcriptional regulator</fullName>
    </submittedName>
</protein>
<dbReference type="Gene3D" id="2.60.120.10">
    <property type="entry name" value="Jelly Rolls"/>
    <property type="match status" value="1"/>
</dbReference>
<reference evidence="2 3" key="1">
    <citation type="submission" date="2021-05" db="EMBL/GenBank/DDBJ databases">
        <title>A Polyphasic approach of four new species of the genus Ohtaekwangia: Ohtaekwangia histidinii sp. nov., Ohtaekwangia cretensis sp. nov., Ohtaekwangia indiensis sp. nov., Ohtaekwangia reichenbachii sp. nov. from diverse environment.</title>
        <authorList>
            <person name="Octaviana S."/>
        </authorList>
    </citation>
    <scope>NUCLEOTIDE SEQUENCE [LARGE SCALE GENOMIC DNA]</scope>
    <source>
        <strain evidence="2 3">PWU5</strain>
    </source>
</reference>
<dbReference type="InterPro" id="IPR050397">
    <property type="entry name" value="Env_Response_Regulators"/>
</dbReference>
<dbReference type="PROSITE" id="PS50042">
    <property type="entry name" value="CNMP_BINDING_3"/>
    <property type="match status" value="1"/>
</dbReference>
<dbReference type="PANTHER" id="PTHR24567">
    <property type="entry name" value="CRP FAMILY TRANSCRIPTIONAL REGULATORY PROTEIN"/>
    <property type="match status" value="1"/>
</dbReference>
<dbReference type="InterPro" id="IPR000595">
    <property type="entry name" value="cNMP-bd_dom"/>
</dbReference>
<gene>
    <name evidence="2" type="ORF">KK062_08705</name>
</gene>
<dbReference type="Proteomes" id="UP001319080">
    <property type="component" value="Unassembled WGS sequence"/>
</dbReference>
<name>A0AAP2DYE2_9BACT</name>
<dbReference type="InterPro" id="IPR014710">
    <property type="entry name" value="RmlC-like_jellyroll"/>
</dbReference>
<sequence>MNTVTILSAIQRHVTLTDEETAFFTSLLLPQRVRQGEMIEREGEPTRCFIFVNAGCLMTYFTDKDDVDHVIQFATTGWWTGDLHSFTKQIPSIYTTKGLADSEVWLLPKASMEQLLERVPRFERYFRIIFQNSLITQQHRIIQSYSATVDERYLHFREKYPSLEQYVPQKYIASYLGITPEFLSKVRRRLMEKS</sequence>
<evidence type="ECO:0000313" key="3">
    <source>
        <dbReference type="Proteomes" id="UP001319080"/>
    </source>
</evidence>
<dbReference type="EMBL" id="JAHESE010000006">
    <property type="protein sequence ID" value="MBT1708302.1"/>
    <property type="molecule type" value="Genomic_DNA"/>
</dbReference>
<dbReference type="SUPFAM" id="SSF51206">
    <property type="entry name" value="cAMP-binding domain-like"/>
    <property type="match status" value="1"/>
</dbReference>
<feature type="domain" description="Cyclic nucleotide-binding" evidence="1">
    <location>
        <begin position="16"/>
        <end position="116"/>
    </location>
</feature>
<dbReference type="InterPro" id="IPR018490">
    <property type="entry name" value="cNMP-bd_dom_sf"/>
</dbReference>
<keyword evidence="3" id="KW-1185">Reference proteome</keyword>
<evidence type="ECO:0000313" key="2">
    <source>
        <dbReference type="EMBL" id="MBT1708302.1"/>
    </source>
</evidence>
<dbReference type="RefSeq" id="WP_254083894.1">
    <property type="nucleotide sequence ID" value="NZ_JAHESE010000006.1"/>
</dbReference>
<dbReference type="CDD" id="cd00038">
    <property type="entry name" value="CAP_ED"/>
    <property type="match status" value="1"/>
</dbReference>
<dbReference type="GO" id="GO:0005829">
    <property type="term" value="C:cytosol"/>
    <property type="evidence" value="ECO:0007669"/>
    <property type="project" value="TreeGrafter"/>
</dbReference>
<dbReference type="GO" id="GO:0003700">
    <property type="term" value="F:DNA-binding transcription factor activity"/>
    <property type="evidence" value="ECO:0007669"/>
    <property type="project" value="TreeGrafter"/>
</dbReference>
<accession>A0AAP2DYE2</accession>
<organism evidence="2 3">
    <name type="scientific">Dawidia cretensis</name>
    <dbReference type="NCBI Taxonomy" id="2782350"/>
    <lineage>
        <taxon>Bacteria</taxon>
        <taxon>Pseudomonadati</taxon>
        <taxon>Bacteroidota</taxon>
        <taxon>Cytophagia</taxon>
        <taxon>Cytophagales</taxon>
        <taxon>Chryseotaleaceae</taxon>
        <taxon>Dawidia</taxon>
    </lineage>
</organism>
<dbReference type="PANTHER" id="PTHR24567:SF76">
    <property type="entry name" value="CYCLIC NUCLEOTIDE-BINDING DOMAIN PROTEIN"/>
    <property type="match status" value="1"/>
</dbReference>
<evidence type="ECO:0000259" key="1">
    <source>
        <dbReference type="PROSITE" id="PS50042"/>
    </source>
</evidence>
<dbReference type="AlphaFoldDB" id="A0AAP2DYE2"/>